<keyword evidence="1" id="KW-0812">Transmembrane</keyword>
<accession>A0A7C3PNN0</accession>
<name>A0A7C3PNN0_9CYAN</name>
<evidence type="ECO:0000313" key="2">
    <source>
        <dbReference type="EMBL" id="HFM97461.1"/>
    </source>
</evidence>
<dbReference type="AlphaFoldDB" id="A0A7C3PNN0"/>
<proteinExistence type="predicted"/>
<gene>
    <name evidence="2" type="ORF">ENR64_06775</name>
</gene>
<evidence type="ECO:0000256" key="1">
    <source>
        <dbReference type="SAM" id="Phobius"/>
    </source>
</evidence>
<comment type="caution">
    <text evidence="2">The sequence shown here is derived from an EMBL/GenBank/DDBJ whole genome shotgun (WGS) entry which is preliminary data.</text>
</comment>
<protein>
    <submittedName>
        <fullName evidence="2">Uncharacterized protein</fullName>
    </submittedName>
</protein>
<sequence>MSPPPSDPPANKLIGAAIRFFWGAVIGFFLALVPFSYVWYFLSDVTTTQIFALVGFGLLGGILGVFSNLQQMGRFLDSIPWF</sequence>
<organism evidence="2">
    <name type="scientific">Oscillatoriales cyanobacterium SpSt-418</name>
    <dbReference type="NCBI Taxonomy" id="2282169"/>
    <lineage>
        <taxon>Bacteria</taxon>
        <taxon>Bacillati</taxon>
        <taxon>Cyanobacteriota</taxon>
        <taxon>Cyanophyceae</taxon>
        <taxon>Oscillatoriophycideae</taxon>
        <taxon>Oscillatoriales</taxon>
    </lineage>
</organism>
<feature type="transmembrane region" description="Helical" evidence="1">
    <location>
        <begin position="48"/>
        <end position="66"/>
    </location>
</feature>
<keyword evidence="1" id="KW-0472">Membrane</keyword>
<reference evidence="2" key="1">
    <citation type="journal article" date="2020" name="mSystems">
        <title>Genome- and Community-Level Interaction Insights into Carbon Utilization and Element Cycling Functions of Hydrothermarchaeota in Hydrothermal Sediment.</title>
        <authorList>
            <person name="Zhou Z."/>
            <person name="Liu Y."/>
            <person name="Xu W."/>
            <person name="Pan J."/>
            <person name="Luo Z.H."/>
            <person name="Li M."/>
        </authorList>
    </citation>
    <scope>NUCLEOTIDE SEQUENCE [LARGE SCALE GENOMIC DNA]</scope>
    <source>
        <strain evidence="2">SpSt-418</strain>
    </source>
</reference>
<feature type="transmembrane region" description="Helical" evidence="1">
    <location>
        <begin position="20"/>
        <end position="42"/>
    </location>
</feature>
<keyword evidence="1" id="KW-1133">Transmembrane helix</keyword>
<dbReference type="EMBL" id="DSRU01000082">
    <property type="protein sequence ID" value="HFM97461.1"/>
    <property type="molecule type" value="Genomic_DNA"/>
</dbReference>